<dbReference type="STRING" id="743788.S8EBZ3"/>
<accession>S8EBZ3</accession>
<feature type="region of interest" description="Disordered" evidence="2">
    <location>
        <begin position="16"/>
        <end position="119"/>
    </location>
</feature>
<protein>
    <submittedName>
        <fullName evidence="3">Uncharacterized protein</fullName>
    </submittedName>
</protein>
<sequence>MDRIKNVVLQVSNRMGVASSAQEDCEAPRHTEHTAVDSMHQKQQTQSRSESLPQGSVCTGTTDIADTRIWKPEPAPRSKPVPSGSISYESPSNEHVKEAKSTSPLQEVEQKNRHLQRSLDEAAQPIQYWQQEAVQRERERDSVIARAEALQKELNTVRTQADFLMKDHNNLKALLETSRQELQDAQRFMGTADTIAESELVQQVRDLNTEIFNLAQSMSDAQLRTGHERVRTQQQAAEAALRNARILEDQFLEILISTDPHGDTVLLQIAMQAAASKYLSRMISTWTYDERGDGFFESVYMIIWRLESQSVAGQWRALTRKSAEDKYLSRALREGHFKGELTALLVHVATLSGVRFSTTAHARAMELMVTKAVKIRHLIGEAMVSSDYEVVVPHAGTSFTTAAMEDVFKPRGSSRRDAGASVLCCTSLGLRRVEKVEGEVRAATLVKSEVGLDTLLEDLGLSVDVDDDGMSISSESV</sequence>
<keyword evidence="4" id="KW-1185">Reference proteome</keyword>
<reference evidence="3 4" key="1">
    <citation type="journal article" date="2012" name="Science">
        <title>The Paleozoic origin of enzymatic lignin decomposition reconstructed from 31 fungal genomes.</title>
        <authorList>
            <person name="Floudas D."/>
            <person name="Binder M."/>
            <person name="Riley R."/>
            <person name="Barry K."/>
            <person name="Blanchette R.A."/>
            <person name="Henrissat B."/>
            <person name="Martinez A.T."/>
            <person name="Otillar R."/>
            <person name="Spatafora J.W."/>
            <person name="Yadav J.S."/>
            <person name="Aerts A."/>
            <person name="Benoit I."/>
            <person name="Boyd A."/>
            <person name="Carlson A."/>
            <person name="Copeland A."/>
            <person name="Coutinho P.M."/>
            <person name="de Vries R.P."/>
            <person name="Ferreira P."/>
            <person name="Findley K."/>
            <person name="Foster B."/>
            <person name="Gaskell J."/>
            <person name="Glotzer D."/>
            <person name="Gorecki P."/>
            <person name="Heitman J."/>
            <person name="Hesse C."/>
            <person name="Hori C."/>
            <person name="Igarashi K."/>
            <person name="Jurgens J.A."/>
            <person name="Kallen N."/>
            <person name="Kersten P."/>
            <person name="Kohler A."/>
            <person name="Kuees U."/>
            <person name="Kumar T.K.A."/>
            <person name="Kuo A."/>
            <person name="LaButti K."/>
            <person name="Larrondo L.F."/>
            <person name="Lindquist E."/>
            <person name="Ling A."/>
            <person name="Lombard V."/>
            <person name="Lucas S."/>
            <person name="Lundell T."/>
            <person name="Martin R."/>
            <person name="McLaughlin D.J."/>
            <person name="Morgenstern I."/>
            <person name="Morin E."/>
            <person name="Murat C."/>
            <person name="Nagy L.G."/>
            <person name="Nolan M."/>
            <person name="Ohm R.A."/>
            <person name="Patyshakuliyeva A."/>
            <person name="Rokas A."/>
            <person name="Ruiz-Duenas F.J."/>
            <person name="Sabat G."/>
            <person name="Salamov A."/>
            <person name="Samejima M."/>
            <person name="Schmutz J."/>
            <person name="Slot J.C."/>
            <person name="St John F."/>
            <person name="Stenlid J."/>
            <person name="Sun H."/>
            <person name="Sun S."/>
            <person name="Syed K."/>
            <person name="Tsang A."/>
            <person name="Wiebenga A."/>
            <person name="Young D."/>
            <person name="Pisabarro A."/>
            <person name="Eastwood D.C."/>
            <person name="Martin F."/>
            <person name="Cullen D."/>
            <person name="Grigoriev I.V."/>
            <person name="Hibbett D.S."/>
        </authorList>
    </citation>
    <scope>NUCLEOTIDE SEQUENCE</scope>
    <source>
        <strain evidence="4">FP-58527</strain>
    </source>
</reference>
<dbReference type="AlphaFoldDB" id="S8EBZ3"/>
<dbReference type="eggNOG" id="ENOG502SSCY">
    <property type="taxonomic scope" value="Eukaryota"/>
</dbReference>
<proteinExistence type="predicted"/>
<dbReference type="Proteomes" id="UP000015241">
    <property type="component" value="Unassembled WGS sequence"/>
</dbReference>
<gene>
    <name evidence="3" type="ORF">FOMPIDRAFT_1060244</name>
</gene>
<dbReference type="EMBL" id="KE504147">
    <property type="protein sequence ID" value="EPT00709.1"/>
    <property type="molecule type" value="Genomic_DNA"/>
</dbReference>
<evidence type="ECO:0000256" key="2">
    <source>
        <dbReference type="SAM" id="MobiDB-lite"/>
    </source>
</evidence>
<name>S8EBZ3_FOMSC</name>
<evidence type="ECO:0000256" key="1">
    <source>
        <dbReference type="SAM" id="Coils"/>
    </source>
</evidence>
<feature type="compositionally biased region" description="Basic and acidic residues" evidence="2">
    <location>
        <begin position="65"/>
        <end position="76"/>
    </location>
</feature>
<keyword evidence="1" id="KW-0175">Coiled coil</keyword>
<organism evidence="3 4">
    <name type="scientific">Fomitopsis schrenkii</name>
    <name type="common">Brown rot fungus</name>
    <dbReference type="NCBI Taxonomy" id="2126942"/>
    <lineage>
        <taxon>Eukaryota</taxon>
        <taxon>Fungi</taxon>
        <taxon>Dikarya</taxon>
        <taxon>Basidiomycota</taxon>
        <taxon>Agaricomycotina</taxon>
        <taxon>Agaricomycetes</taxon>
        <taxon>Polyporales</taxon>
        <taxon>Fomitopsis</taxon>
    </lineage>
</organism>
<feature type="compositionally biased region" description="Polar residues" evidence="2">
    <location>
        <begin position="41"/>
        <end position="64"/>
    </location>
</feature>
<evidence type="ECO:0000313" key="4">
    <source>
        <dbReference type="Proteomes" id="UP000015241"/>
    </source>
</evidence>
<dbReference type="InParanoid" id="S8EBZ3"/>
<feature type="coiled-coil region" evidence="1">
    <location>
        <begin position="133"/>
        <end position="185"/>
    </location>
</feature>
<feature type="compositionally biased region" description="Basic and acidic residues" evidence="2">
    <location>
        <begin position="108"/>
        <end position="119"/>
    </location>
</feature>
<evidence type="ECO:0000313" key="3">
    <source>
        <dbReference type="EMBL" id="EPT00709.1"/>
    </source>
</evidence>
<feature type="compositionally biased region" description="Basic and acidic residues" evidence="2">
    <location>
        <begin position="26"/>
        <end position="35"/>
    </location>
</feature>
<dbReference type="HOGENOM" id="CLU_572421_0_0_1"/>
<dbReference type="OrthoDB" id="3222645at2759"/>